<sequence>MTAFALSVARSGAVQAAVLTLLMLALIAGIVVQLTGRPARRQALRILDMVAAPLLVAFVIIIIQRFRDLS</sequence>
<gene>
    <name evidence="2" type="ORF">GCM10023176_39710</name>
</gene>
<name>A0ABP8SQV1_9ACTN</name>
<comment type="caution">
    <text evidence="2">The sequence shown here is derived from an EMBL/GenBank/DDBJ whole genome shotgun (WGS) entry which is preliminary data.</text>
</comment>
<protein>
    <submittedName>
        <fullName evidence="2">Uncharacterized protein</fullName>
    </submittedName>
</protein>
<keyword evidence="1" id="KW-0812">Transmembrane</keyword>
<evidence type="ECO:0000313" key="2">
    <source>
        <dbReference type="EMBL" id="GAA4573865.1"/>
    </source>
</evidence>
<keyword evidence="1" id="KW-0472">Membrane</keyword>
<evidence type="ECO:0000256" key="1">
    <source>
        <dbReference type="SAM" id="Phobius"/>
    </source>
</evidence>
<dbReference type="Proteomes" id="UP001500307">
    <property type="component" value="Unassembled WGS sequence"/>
</dbReference>
<organism evidence="2 3">
    <name type="scientific">Micromonospora coerulea</name>
    <dbReference type="NCBI Taxonomy" id="47856"/>
    <lineage>
        <taxon>Bacteria</taxon>
        <taxon>Bacillati</taxon>
        <taxon>Actinomycetota</taxon>
        <taxon>Actinomycetes</taxon>
        <taxon>Micromonosporales</taxon>
        <taxon>Micromonosporaceae</taxon>
        <taxon>Micromonospora</taxon>
    </lineage>
</organism>
<proteinExistence type="predicted"/>
<accession>A0ABP8SQV1</accession>
<keyword evidence="3" id="KW-1185">Reference proteome</keyword>
<dbReference type="EMBL" id="BAABGU010000022">
    <property type="protein sequence ID" value="GAA4573865.1"/>
    <property type="molecule type" value="Genomic_DNA"/>
</dbReference>
<feature type="transmembrane region" description="Helical" evidence="1">
    <location>
        <begin position="46"/>
        <end position="66"/>
    </location>
</feature>
<evidence type="ECO:0000313" key="3">
    <source>
        <dbReference type="Proteomes" id="UP001500307"/>
    </source>
</evidence>
<dbReference type="RefSeq" id="WP_346121650.1">
    <property type="nucleotide sequence ID" value="NZ_BAABGU010000022.1"/>
</dbReference>
<feature type="transmembrane region" description="Helical" evidence="1">
    <location>
        <begin position="12"/>
        <end position="34"/>
    </location>
</feature>
<keyword evidence="1" id="KW-1133">Transmembrane helix</keyword>
<reference evidence="3" key="1">
    <citation type="journal article" date="2019" name="Int. J. Syst. Evol. Microbiol.">
        <title>The Global Catalogue of Microorganisms (GCM) 10K type strain sequencing project: providing services to taxonomists for standard genome sequencing and annotation.</title>
        <authorList>
            <consortium name="The Broad Institute Genomics Platform"/>
            <consortium name="The Broad Institute Genome Sequencing Center for Infectious Disease"/>
            <person name="Wu L."/>
            <person name="Ma J."/>
        </authorList>
    </citation>
    <scope>NUCLEOTIDE SEQUENCE [LARGE SCALE GENOMIC DNA]</scope>
    <source>
        <strain evidence="3">JCM 3175</strain>
    </source>
</reference>